<dbReference type="PANTHER" id="PTHR43441">
    <property type="entry name" value="RIBOSOMAL-PROTEIN-SERINE ACETYLTRANSFERASE"/>
    <property type="match status" value="1"/>
</dbReference>
<protein>
    <submittedName>
        <fullName evidence="2">GNAT family N-acetyltransferase</fullName>
    </submittedName>
</protein>
<dbReference type="InterPro" id="IPR051908">
    <property type="entry name" value="Ribosomal_N-acetyltransferase"/>
</dbReference>
<dbReference type="PROSITE" id="PS51186">
    <property type="entry name" value="GNAT"/>
    <property type="match status" value="1"/>
</dbReference>
<comment type="caution">
    <text evidence="2">The sequence shown here is derived from an EMBL/GenBank/DDBJ whole genome shotgun (WGS) entry which is preliminary data.</text>
</comment>
<dbReference type="SUPFAM" id="SSF55729">
    <property type="entry name" value="Acyl-CoA N-acyltransferases (Nat)"/>
    <property type="match status" value="1"/>
</dbReference>
<evidence type="ECO:0000313" key="2">
    <source>
        <dbReference type="EMBL" id="NGZ75569.1"/>
    </source>
</evidence>
<reference evidence="2 3" key="1">
    <citation type="submission" date="2020-01" db="EMBL/GenBank/DDBJ databases">
        <title>Polyphasic characterisation and genomic insights into a novel alkali tolerant bacterium VR-M41.</title>
        <authorList>
            <person name="Vemuluri V.R."/>
        </authorList>
    </citation>
    <scope>NUCLEOTIDE SEQUENCE [LARGE SCALE GENOMIC DNA]</scope>
    <source>
        <strain evidence="2 3">VR-M41</strain>
    </source>
</reference>
<sequence length="209" mass="24334">MNANAAAQPSACERSGRTLLEGERVRLRSVMPADYRELYDLIHSEKDRTWTEWDAPYFKDEEEEETFEEFAQGYESLRARNLPWEPRLLIETIEGRMLGTVNSYWEHKPSNWLECGIVLLRSDTWSRGCGTEALRLYVGYLFASLDVPRVGITTWSGNERMMRAAARIGMRLEGRVRRCRIVRGELYDSIRMGVLREEWEDLYGPSGRA</sequence>
<name>A0ABX0F7T1_9BACL</name>
<dbReference type="Gene3D" id="3.40.630.30">
    <property type="match status" value="1"/>
</dbReference>
<dbReference type="Proteomes" id="UP000800303">
    <property type="component" value="Unassembled WGS sequence"/>
</dbReference>
<feature type="domain" description="N-acetyltransferase" evidence="1">
    <location>
        <begin position="25"/>
        <end position="193"/>
    </location>
</feature>
<dbReference type="Pfam" id="PF13302">
    <property type="entry name" value="Acetyltransf_3"/>
    <property type="match status" value="1"/>
</dbReference>
<dbReference type="EMBL" id="JAAFGS010000003">
    <property type="protein sequence ID" value="NGZ75569.1"/>
    <property type="molecule type" value="Genomic_DNA"/>
</dbReference>
<gene>
    <name evidence="2" type="ORF">GYN08_09560</name>
</gene>
<dbReference type="PANTHER" id="PTHR43441:SF2">
    <property type="entry name" value="FAMILY ACETYLTRANSFERASE, PUTATIVE (AFU_ORTHOLOGUE AFUA_7G00850)-RELATED"/>
    <property type="match status" value="1"/>
</dbReference>
<evidence type="ECO:0000259" key="1">
    <source>
        <dbReference type="PROSITE" id="PS51186"/>
    </source>
</evidence>
<proteinExistence type="predicted"/>
<evidence type="ECO:0000313" key="3">
    <source>
        <dbReference type="Proteomes" id="UP000800303"/>
    </source>
</evidence>
<dbReference type="InterPro" id="IPR000182">
    <property type="entry name" value="GNAT_dom"/>
</dbReference>
<dbReference type="InterPro" id="IPR016181">
    <property type="entry name" value="Acyl_CoA_acyltransferase"/>
</dbReference>
<organism evidence="2 3">
    <name type="scientific">Saccharibacillus alkalitolerans</name>
    <dbReference type="NCBI Taxonomy" id="2705290"/>
    <lineage>
        <taxon>Bacteria</taxon>
        <taxon>Bacillati</taxon>
        <taxon>Bacillota</taxon>
        <taxon>Bacilli</taxon>
        <taxon>Bacillales</taxon>
        <taxon>Paenibacillaceae</taxon>
        <taxon>Saccharibacillus</taxon>
    </lineage>
</organism>
<keyword evidence="3" id="KW-1185">Reference proteome</keyword>
<accession>A0ABX0F7T1</accession>